<dbReference type="RefSeq" id="WP_120375384.1">
    <property type="nucleotide sequence ID" value="NZ_RCHC01000011.1"/>
</dbReference>
<accession>A0ABX9TUM6</accession>
<sequence length="222" mass="25805">MNNSDRRRDNLNQWFEHLMQTQFQTGKAICEHYGLSVAEVSQLLNSHRPISQKTARLLEQQLQLPDGVLDSENILQLCAHPPALEQLENIDHRHHDIQMYEMARVEKQAFHLILSPEGYNIDLDSQTYHPNDVYGVRIVEANYAPMLNVGWTVLCNRRSLDIKTQDWVCVKLVNNICLFLQFLQSTQTDHYFQSLDQQKTVNFACADVLHIDPIVLVYMRSS</sequence>
<evidence type="ECO:0000313" key="2">
    <source>
        <dbReference type="Proteomes" id="UP000280271"/>
    </source>
</evidence>
<gene>
    <name evidence="1" type="ORF">D9K81_11130</name>
</gene>
<evidence type="ECO:0008006" key="3">
    <source>
        <dbReference type="Google" id="ProtNLM"/>
    </source>
</evidence>
<dbReference type="EMBL" id="RCHC01000011">
    <property type="protein sequence ID" value="RLL21022.1"/>
    <property type="molecule type" value="Genomic_DNA"/>
</dbReference>
<proteinExistence type="predicted"/>
<evidence type="ECO:0000313" key="1">
    <source>
        <dbReference type="EMBL" id="RLL21022.1"/>
    </source>
</evidence>
<name>A0ABX9TUM6_9GAMM</name>
<organism evidence="1 2">
    <name type="scientific">Acinetobacter chengduensis</name>
    <dbReference type="NCBI Taxonomy" id="2420890"/>
    <lineage>
        <taxon>Bacteria</taxon>
        <taxon>Pseudomonadati</taxon>
        <taxon>Pseudomonadota</taxon>
        <taxon>Gammaproteobacteria</taxon>
        <taxon>Moraxellales</taxon>
        <taxon>Moraxellaceae</taxon>
        <taxon>Acinetobacter</taxon>
    </lineage>
</organism>
<dbReference type="Proteomes" id="UP000280271">
    <property type="component" value="Unassembled WGS sequence"/>
</dbReference>
<reference evidence="1 2" key="1">
    <citation type="submission" date="2018-09" db="EMBL/GenBank/DDBJ databases">
        <title>The draft genome of Acinetobacter sp. strains.</title>
        <authorList>
            <person name="Qin J."/>
            <person name="Feng Y."/>
            <person name="Zong Z."/>
        </authorList>
    </citation>
    <scope>NUCLEOTIDE SEQUENCE [LARGE SCALE GENOMIC DNA]</scope>
    <source>
        <strain evidence="1 2">WCHAc060005</strain>
    </source>
</reference>
<keyword evidence="2" id="KW-1185">Reference proteome</keyword>
<protein>
    <recommendedName>
        <fullName evidence="3">Peptidase S24/S26A/S26B/S26C domain-containing protein</fullName>
    </recommendedName>
</protein>
<comment type="caution">
    <text evidence="1">The sequence shown here is derived from an EMBL/GenBank/DDBJ whole genome shotgun (WGS) entry which is preliminary data.</text>
</comment>